<dbReference type="AlphaFoldDB" id="A0A561V8Y0"/>
<gene>
    <name evidence="1" type="ORF">FHU35_11695</name>
</gene>
<comment type="caution">
    <text evidence="1">The sequence shown here is derived from an EMBL/GenBank/DDBJ whole genome shotgun (WGS) entry which is preliminary data.</text>
</comment>
<name>A0A561V8Y0_9PSEU</name>
<organism evidence="1 2">
    <name type="scientific">Saccharopolyspora dendranthemae</name>
    <dbReference type="NCBI Taxonomy" id="1181886"/>
    <lineage>
        <taxon>Bacteria</taxon>
        <taxon>Bacillati</taxon>
        <taxon>Actinomycetota</taxon>
        <taxon>Actinomycetes</taxon>
        <taxon>Pseudonocardiales</taxon>
        <taxon>Pseudonocardiaceae</taxon>
        <taxon>Saccharopolyspora</taxon>
    </lineage>
</organism>
<dbReference type="Proteomes" id="UP000316184">
    <property type="component" value="Unassembled WGS sequence"/>
</dbReference>
<keyword evidence="2" id="KW-1185">Reference proteome</keyword>
<reference evidence="1 2" key="1">
    <citation type="submission" date="2019-06" db="EMBL/GenBank/DDBJ databases">
        <title>Sequencing the genomes of 1000 actinobacteria strains.</title>
        <authorList>
            <person name="Klenk H.-P."/>
        </authorList>
    </citation>
    <scope>NUCLEOTIDE SEQUENCE [LARGE SCALE GENOMIC DNA]</scope>
    <source>
        <strain evidence="1 2">DSM 46699</strain>
    </source>
</reference>
<sequence length="80" mass="8730">MPEHCALLTADTIESGGTQPEHLDSIPRLVEKVVAEASIEVGIGEDVHRNEQFSGDGLLRAYPSQYLPALIDLVLRSTRC</sequence>
<protein>
    <submittedName>
        <fullName evidence="1">Uncharacterized protein</fullName>
    </submittedName>
</protein>
<evidence type="ECO:0000313" key="1">
    <source>
        <dbReference type="EMBL" id="TWG08076.1"/>
    </source>
</evidence>
<proteinExistence type="predicted"/>
<accession>A0A561V8Y0</accession>
<dbReference type="EMBL" id="VIWX01000001">
    <property type="protein sequence ID" value="TWG08076.1"/>
    <property type="molecule type" value="Genomic_DNA"/>
</dbReference>
<evidence type="ECO:0000313" key="2">
    <source>
        <dbReference type="Proteomes" id="UP000316184"/>
    </source>
</evidence>